<evidence type="ECO:0000313" key="2">
    <source>
        <dbReference type="Proteomes" id="UP000886520"/>
    </source>
</evidence>
<proteinExistence type="predicted"/>
<organism evidence="1 2">
    <name type="scientific">Adiantum capillus-veneris</name>
    <name type="common">Maidenhair fern</name>
    <dbReference type="NCBI Taxonomy" id="13818"/>
    <lineage>
        <taxon>Eukaryota</taxon>
        <taxon>Viridiplantae</taxon>
        <taxon>Streptophyta</taxon>
        <taxon>Embryophyta</taxon>
        <taxon>Tracheophyta</taxon>
        <taxon>Polypodiopsida</taxon>
        <taxon>Polypodiidae</taxon>
        <taxon>Polypodiales</taxon>
        <taxon>Pteridineae</taxon>
        <taxon>Pteridaceae</taxon>
        <taxon>Vittarioideae</taxon>
        <taxon>Adiantum</taxon>
    </lineage>
</organism>
<gene>
    <name evidence="1" type="ORF">GOP47_0003526</name>
</gene>
<name>A0A9D4ZQ87_ADICA</name>
<protein>
    <submittedName>
        <fullName evidence="1">Uncharacterized protein</fullName>
    </submittedName>
</protein>
<reference evidence="1" key="1">
    <citation type="submission" date="2021-01" db="EMBL/GenBank/DDBJ databases">
        <title>Adiantum capillus-veneris genome.</title>
        <authorList>
            <person name="Fang Y."/>
            <person name="Liao Q."/>
        </authorList>
    </citation>
    <scope>NUCLEOTIDE SEQUENCE</scope>
    <source>
        <strain evidence="1">H3</strain>
        <tissue evidence="1">Leaf</tissue>
    </source>
</reference>
<accession>A0A9D4ZQ87</accession>
<comment type="caution">
    <text evidence="1">The sequence shown here is derived from an EMBL/GenBank/DDBJ whole genome shotgun (WGS) entry which is preliminary data.</text>
</comment>
<keyword evidence="2" id="KW-1185">Reference proteome</keyword>
<dbReference type="AlphaFoldDB" id="A0A9D4ZQ87"/>
<dbReference type="Proteomes" id="UP000886520">
    <property type="component" value="Chromosome 3"/>
</dbReference>
<sequence length="147" mass="16633">MGALNPNPVRLLVRYVLSGEEILLSGAPWHKVRVPWHSSLQAGRYKLQYMIVSKLEQARNEHYGWASCIMSASLPDWARLHVQFLLSGQKTLGTVQTAITKSVCRGALSFQEAAFHFRSHEAIGQHFHLGNEGFRLSLWHPLKMAND</sequence>
<evidence type="ECO:0000313" key="1">
    <source>
        <dbReference type="EMBL" id="KAI5083783.1"/>
    </source>
</evidence>
<dbReference type="EMBL" id="JABFUD020000002">
    <property type="protein sequence ID" value="KAI5083783.1"/>
    <property type="molecule type" value="Genomic_DNA"/>
</dbReference>